<dbReference type="PANTHER" id="PTHR43767:SF1">
    <property type="entry name" value="NONRIBOSOMAL PEPTIDE SYNTHASE PES1 (EUROFUNG)-RELATED"/>
    <property type="match status" value="1"/>
</dbReference>
<dbReference type="InterPro" id="IPR042099">
    <property type="entry name" value="ANL_N_sf"/>
</dbReference>
<dbReference type="AlphaFoldDB" id="A0A852TUX8"/>
<dbReference type="SUPFAM" id="SSF56801">
    <property type="entry name" value="Acetyl-CoA synthetase-like"/>
    <property type="match status" value="1"/>
</dbReference>
<proteinExistence type="predicted"/>
<comment type="caution">
    <text evidence="3">The sequence shown here is derived from an EMBL/GenBank/DDBJ whole genome shotgun (WGS) entry which is preliminary data.</text>
</comment>
<dbReference type="EMBL" id="JACCCC010000001">
    <property type="protein sequence ID" value="NYE47839.1"/>
    <property type="molecule type" value="Genomic_DNA"/>
</dbReference>
<feature type="domain" description="AMP-dependent synthetase/ligase" evidence="1">
    <location>
        <begin position="11"/>
        <end position="364"/>
    </location>
</feature>
<dbReference type="InterPro" id="IPR000873">
    <property type="entry name" value="AMP-dep_synth/lig_dom"/>
</dbReference>
<name>A0A852TUX8_9ACTN</name>
<protein>
    <submittedName>
        <fullName evidence="3">Acyl-CoA synthetase (AMP-forming)/AMP-acid ligase II</fullName>
    </submittedName>
</protein>
<evidence type="ECO:0000313" key="4">
    <source>
        <dbReference type="Proteomes" id="UP000589036"/>
    </source>
</evidence>
<organism evidence="3 4">
    <name type="scientific">Spinactinospora alkalitolerans</name>
    <dbReference type="NCBI Taxonomy" id="687207"/>
    <lineage>
        <taxon>Bacteria</taxon>
        <taxon>Bacillati</taxon>
        <taxon>Actinomycetota</taxon>
        <taxon>Actinomycetes</taxon>
        <taxon>Streptosporangiales</taxon>
        <taxon>Nocardiopsidaceae</taxon>
        <taxon>Spinactinospora</taxon>
    </lineage>
</organism>
<dbReference type="InterPro" id="IPR045851">
    <property type="entry name" value="AMP-bd_C_sf"/>
</dbReference>
<dbReference type="Proteomes" id="UP000589036">
    <property type="component" value="Unassembled WGS sequence"/>
</dbReference>
<dbReference type="Gene3D" id="3.40.50.12780">
    <property type="entry name" value="N-terminal domain of ligase-like"/>
    <property type="match status" value="1"/>
</dbReference>
<dbReference type="InterPro" id="IPR020845">
    <property type="entry name" value="AMP-binding_CS"/>
</dbReference>
<dbReference type="InterPro" id="IPR025110">
    <property type="entry name" value="AMP-bd_C"/>
</dbReference>
<dbReference type="Pfam" id="PF00501">
    <property type="entry name" value="AMP-binding"/>
    <property type="match status" value="1"/>
</dbReference>
<keyword evidence="3" id="KW-0436">Ligase</keyword>
<feature type="domain" description="AMP-binding enzyme C-terminal" evidence="2">
    <location>
        <begin position="415"/>
        <end position="489"/>
    </location>
</feature>
<reference evidence="3 4" key="1">
    <citation type="submission" date="2020-07" db="EMBL/GenBank/DDBJ databases">
        <title>Sequencing the genomes of 1000 actinobacteria strains.</title>
        <authorList>
            <person name="Klenk H.-P."/>
        </authorList>
    </citation>
    <scope>NUCLEOTIDE SEQUENCE [LARGE SCALE GENOMIC DNA]</scope>
    <source>
        <strain evidence="3 4">CXB654</strain>
    </source>
</reference>
<dbReference type="Gene3D" id="3.30.300.30">
    <property type="match status" value="1"/>
</dbReference>
<gene>
    <name evidence="3" type="ORF">HDA32_002959</name>
</gene>
<dbReference type="GO" id="GO:0016878">
    <property type="term" value="F:acid-thiol ligase activity"/>
    <property type="evidence" value="ECO:0007669"/>
    <property type="project" value="UniProtKB-ARBA"/>
</dbReference>
<dbReference type="PANTHER" id="PTHR43767">
    <property type="entry name" value="LONG-CHAIN-FATTY-ACID--COA LIGASE"/>
    <property type="match status" value="1"/>
</dbReference>
<accession>A0A852TUX8</accession>
<dbReference type="RefSeq" id="WP_218882461.1">
    <property type="nucleotide sequence ID" value="NZ_BAAAYY010000003.1"/>
</dbReference>
<evidence type="ECO:0000259" key="2">
    <source>
        <dbReference type="Pfam" id="PF13193"/>
    </source>
</evidence>
<evidence type="ECO:0000313" key="3">
    <source>
        <dbReference type="EMBL" id="NYE47839.1"/>
    </source>
</evidence>
<dbReference type="PROSITE" id="PS00455">
    <property type="entry name" value="AMP_BINDING"/>
    <property type="match status" value="1"/>
</dbReference>
<evidence type="ECO:0000259" key="1">
    <source>
        <dbReference type="Pfam" id="PF00501"/>
    </source>
</evidence>
<keyword evidence="4" id="KW-1185">Reference proteome</keyword>
<dbReference type="InterPro" id="IPR050237">
    <property type="entry name" value="ATP-dep_AMP-bd_enzyme"/>
</dbReference>
<dbReference type="Pfam" id="PF13193">
    <property type="entry name" value="AMP-binding_C"/>
    <property type="match status" value="1"/>
</dbReference>
<sequence>MPTRTIDSTVRERARNRPDDIAVIGLHQPLTWRQLDEAADRAARVLAENGVGPGSLVGWFGANDVGYPVVLLATWRRRAGLVGVNWRLPDHDQRSLAQEISLTHLVSGADLTDRAERIAEGLCGLTVVDQSAPLWPDIEPEPETVLEPEPGDTAMVFFTSGSTGTPKSVPLTRRANELTVANPNGHGIHAGTRQLIVPPVFHLAGAMWAQYGLLYGTTQVYIADASPKGIVDALNRYEITHAVFVPTLIRAVVDQLRAEPVALPSFRHLAYGAAPITQSLIREALEFLDCEFCQVFGMTEIGGTASFLRNEEHLNEGKPARLTSAGRPAPTVQLQVRDLATGEVLPTGASGGLWVRSPFMAQGYIGRERETRAVFVDGWLNTRDVGHLDEDGFVYVEGRSDDMIVSGGENVHPGEIENAIAQLPQVAECAVYGVLDERWGRKVCAAVVPRGPDLTEEAVIEHCRTVLAGYKVPKLVRMVPELPRTANGKLIRKRLIAETAEEAAG</sequence>